<accession>A0A9P7EQB7</accession>
<feature type="non-terminal residue" evidence="1">
    <location>
        <position position="1"/>
    </location>
</feature>
<proteinExistence type="predicted"/>
<evidence type="ECO:0000313" key="1">
    <source>
        <dbReference type="EMBL" id="KAG2083123.1"/>
    </source>
</evidence>
<gene>
    <name evidence="1" type="ORF">F5147DRAFT_536990</name>
</gene>
<dbReference type="GeneID" id="64692430"/>
<dbReference type="RefSeq" id="XP_041284369.1">
    <property type="nucleotide sequence ID" value="XM_041430171.1"/>
</dbReference>
<protein>
    <submittedName>
        <fullName evidence="1">Uncharacterized protein</fullName>
    </submittedName>
</protein>
<dbReference type="OrthoDB" id="2622102at2759"/>
<name>A0A9P7EQB7_9AGAM</name>
<dbReference type="AlphaFoldDB" id="A0A9P7EQB7"/>
<sequence>LLQQILDTLQSSTIMAKGANNEQSRFWTVYQKVASQHDNEFLEQYDGGMDIVLTFV</sequence>
<keyword evidence="2" id="KW-1185">Reference proteome</keyword>
<reference evidence="1" key="1">
    <citation type="journal article" date="2020" name="New Phytol.">
        <title>Comparative genomics reveals dynamic genome evolution in host specialist ectomycorrhizal fungi.</title>
        <authorList>
            <person name="Lofgren L.A."/>
            <person name="Nguyen N.H."/>
            <person name="Vilgalys R."/>
            <person name="Ruytinx J."/>
            <person name="Liao H.L."/>
            <person name="Branco S."/>
            <person name="Kuo A."/>
            <person name="LaButti K."/>
            <person name="Lipzen A."/>
            <person name="Andreopoulos W."/>
            <person name="Pangilinan J."/>
            <person name="Riley R."/>
            <person name="Hundley H."/>
            <person name="Na H."/>
            <person name="Barry K."/>
            <person name="Grigoriev I.V."/>
            <person name="Stajich J.E."/>
            <person name="Kennedy P.G."/>
        </authorList>
    </citation>
    <scope>NUCLEOTIDE SEQUENCE</scope>
    <source>
        <strain evidence="1">FC423</strain>
    </source>
</reference>
<dbReference type="Proteomes" id="UP000823399">
    <property type="component" value="Unassembled WGS sequence"/>
</dbReference>
<comment type="caution">
    <text evidence="1">The sequence shown here is derived from an EMBL/GenBank/DDBJ whole genome shotgun (WGS) entry which is preliminary data.</text>
</comment>
<feature type="non-terminal residue" evidence="1">
    <location>
        <position position="56"/>
    </location>
</feature>
<organism evidence="1 2">
    <name type="scientific">Suillus discolor</name>
    <dbReference type="NCBI Taxonomy" id="1912936"/>
    <lineage>
        <taxon>Eukaryota</taxon>
        <taxon>Fungi</taxon>
        <taxon>Dikarya</taxon>
        <taxon>Basidiomycota</taxon>
        <taxon>Agaricomycotina</taxon>
        <taxon>Agaricomycetes</taxon>
        <taxon>Agaricomycetidae</taxon>
        <taxon>Boletales</taxon>
        <taxon>Suillineae</taxon>
        <taxon>Suillaceae</taxon>
        <taxon>Suillus</taxon>
    </lineage>
</organism>
<dbReference type="EMBL" id="JABBWM010000293">
    <property type="protein sequence ID" value="KAG2083123.1"/>
    <property type="molecule type" value="Genomic_DNA"/>
</dbReference>
<evidence type="ECO:0000313" key="2">
    <source>
        <dbReference type="Proteomes" id="UP000823399"/>
    </source>
</evidence>